<evidence type="ECO:0000313" key="1">
    <source>
        <dbReference type="EMBL" id="BAH35280.1"/>
    </source>
</evidence>
<dbReference type="AlphaFoldDB" id="C0ZMM2"/>
<dbReference type="Proteomes" id="UP000002204">
    <property type="component" value="Chromosome"/>
</dbReference>
<gene>
    <name evidence="1" type="ordered locus">RER_45720</name>
</gene>
<reference evidence="1 2" key="2">
    <citation type="journal article" date="2006" name="Environ. Microbiol.">
        <title>Sequence analysis of three plasmids harboured in Rhodococcus erythropolis strain PR4.</title>
        <authorList>
            <person name="Sekine M."/>
            <person name="Tanikawa S."/>
            <person name="Omata S."/>
            <person name="Saito M."/>
            <person name="Fujisawa T."/>
            <person name="Tsukatani N."/>
            <person name="Tajima T."/>
            <person name="Sekigawa T."/>
            <person name="Kosugi H."/>
            <person name="Matsuo Y."/>
            <person name="Nishiko R."/>
            <person name="Imamura K."/>
            <person name="Ito M."/>
            <person name="Narita H."/>
            <person name="Tago S."/>
            <person name="Fujita N."/>
            <person name="Harayama S."/>
        </authorList>
    </citation>
    <scope>NUCLEOTIDE SEQUENCE [LARGE SCALE GENOMIC DNA]</scope>
    <source>
        <strain evidence="2">PR4 / NBRC 100887</strain>
    </source>
</reference>
<protein>
    <submittedName>
        <fullName evidence="1">Uncharacterized protein</fullName>
    </submittedName>
</protein>
<dbReference type="EMBL" id="AP008957">
    <property type="protein sequence ID" value="BAH35280.1"/>
    <property type="molecule type" value="Genomic_DNA"/>
</dbReference>
<dbReference type="KEGG" id="rer:RER_45720"/>
<reference evidence="2" key="1">
    <citation type="submission" date="2005-03" db="EMBL/GenBank/DDBJ databases">
        <title>Comparison of the complete genome sequences of Rhodococcus erythropolis PR4 and Rhodococcus opacus B4.</title>
        <authorList>
            <person name="Takarada H."/>
            <person name="Sekine M."/>
            <person name="Hosoyama A."/>
            <person name="Yamada R."/>
            <person name="Fujisawa T."/>
            <person name="Omata S."/>
            <person name="Shimizu A."/>
            <person name="Tsukatani N."/>
            <person name="Tanikawa S."/>
            <person name="Fujita N."/>
            <person name="Harayama S."/>
        </authorList>
    </citation>
    <scope>NUCLEOTIDE SEQUENCE [LARGE SCALE GENOMIC DNA]</scope>
    <source>
        <strain evidence="2">PR4 / NBRC 100887</strain>
    </source>
</reference>
<organism evidence="1 2">
    <name type="scientific">Rhodococcus erythropolis (strain PR4 / NBRC 100887)</name>
    <dbReference type="NCBI Taxonomy" id="234621"/>
    <lineage>
        <taxon>Bacteria</taxon>
        <taxon>Bacillati</taxon>
        <taxon>Actinomycetota</taxon>
        <taxon>Actinomycetes</taxon>
        <taxon>Mycobacteriales</taxon>
        <taxon>Nocardiaceae</taxon>
        <taxon>Rhodococcus</taxon>
        <taxon>Rhodococcus erythropolis group</taxon>
    </lineage>
</organism>
<sequence length="181" mass="19102">MDPSSHLQGVGTVTVKYAVMDPIHGKVEISFDVDTGVVDVRNGNSHALLTRRVDAPRREGTPIGTRAAADLFFTVGGDEVELTVGKGFLSRRSYSVSALVDGVSLNFAPVDDANSAFTRDGLRIGHFSKNEESDPRQTDAVWSSTPSTDELVIGYALAEAFDCGALNGAFALIESLVLGGG</sequence>
<dbReference type="eggNOG" id="ENOG503450Q">
    <property type="taxonomic scope" value="Bacteria"/>
</dbReference>
<evidence type="ECO:0000313" key="2">
    <source>
        <dbReference type="Proteomes" id="UP000002204"/>
    </source>
</evidence>
<name>C0ZMM2_RHOE4</name>
<proteinExistence type="predicted"/>
<accession>C0ZMM2</accession>
<dbReference type="HOGENOM" id="CLU_1577284_0_0_11"/>